<dbReference type="VEuPathDB" id="VectorBase:AGAP010118"/>
<organism evidence="2">
    <name type="scientific">Anopheles gambiae</name>
    <name type="common">African malaria mosquito</name>
    <dbReference type="NCBI Taxonomy" id="7165"/>
    <lineage>
        <taxon>Eukaryota</taxon>
        <taxon>Metazoa</taxon>
        <taxon>Ecdysozoa</taxon>
        <taxon>Arthropoda</taxon>
        <taxon>Hexapoda</taxon>
        <taxon>Insecta</taxon>
        <taxon>Pterygota</taxon>
        <taxon>Neoptera</taxon>
        <taxon>Endopterygota</taxon>
        <taxon>Diptera</taxon>
        <taxon>Nematocera</taxon>
        <taxon>Culicoidea</taxon>
        <taxon>Culicidae</taxon>
        <taxon>Anophelinae</taxon>
        <taxon>Anopheles</taxon>
    </lineage>
</organism>
<feature type="domain" description="N-acetyltransferase" evidence="1">
    <location>
        <begin position="170"/>
        <end position="298"/>
    </location>
</feature>
<reference evidence="2" key="3">
    <citation type="journal article" date="2004" name="Trends Parasitol.">
        <title>The Anopheles gambiae genome: an update.</title>
        <authorList>
            <person name="Mongin E."/>
            <person name="Louis C."/>
            <person name="Holt R.A."/>
            <person name="Birney E."/>
            <person name="Collins F.H."/>
        </authorList>
    </citation>
    <scope>NUCLEOTIDE SEQUENCE</scope>
    <source>
        <strain evidence="2">PEST</strain>
    </source>
</reference>
<dbReference type="PANTHER" id="PTHR20958">
    <property type="entry name" value="GLYCINE N-ACYLTRANSFERASE-LIKE PROTEIN"/>
    <property type="match status" value="1"/>
</dbReference>
<reference evidence="2" key="4">
    <citation type="journal article" date="2007" name="Genome Biol.">
        <title>Update of the Anopheles gambiae PEST genome assembly.</title>
        <authorList>
            <person name="Sharakhova M.V."/>
            <person name="Hammond M.P."/>
            <person name="Lobo N.F."/>
            <person name="Krzywinski J."/>
            <person name="Unger M.F."/>
            <person name="Hillenmeyer M.E."/>
            <person name="Bruggner R.V."/>
            <person name="Birney E."/>
            <person name="Collins F.H."/>
        </authorList>
    </citation>
    <scope>NUCLEOTIDE SEQUENCE</scope>
    <source>
        <strain evidence="2">PEST</strain>
    </source>
</reference>
<dbReference type="PROSITE" id="PS51186">
    <property type="entry name" value="GNAT"/>
    <property type="match status" value="1"/>
</dbReference>
<name>A0NG19_ANOGA</name>
<sequence length="298" mass="34400">TKTDCVMDPLRPANVEELKHLIGIYKQFLPQSIQFVSLLQNILRTNLTLHDTDEEQVSHRLQKTVYIPNNEKGNRLATFVAISREEDQYIFINTLEVPPTELTHALENTTYIKWGIKPMFVIGDNSEIRAKLSQLIVEPKVQFKSSSDCVNYWMPQTEAAKLSYIVPADVDLKPLQVQHAKQLNEWWPYRYRTSQQYFESAIKYFGAFGLFDKTSGELVACVFQNDHDAVGHLYTVPERCNRGYGCTLAKAITKHIAVQYKQDVHTFIDGNNERSIRLFNKIGYKAVSRTEWLVASKY</sequence>
<dbReference type="PANTHER" id="PTHR20958:SF6">
    <property type="entry name" value="GLYCINE N-ACYLTRANSFERASE-LIKE PROTEIN"/>
    <property type="match status" value="1"/>
</dbReference>
<evidence type="ECO:0000259" key="1">
    <source>
        <dbReference type="PROSITE" id="PS51186"/>
    </source>
</evidence>
<reference evidence="2" key="2">
    <citation type="submission" date="2002-03" db="EMBL/GenBank/DDBJ databases">
        <authorList>
            <consortium name="The Anopheles Genome Sequencing Consortium"/>
        </authorList>
    </citation>
    <scope>NUCLEOTIDE SEQUENCE</scope>
    <source>
        <strain evidence="2">PEST</strain>
    </source>
</reference>
<dbReference type="HOGENOM" id="CLU_058697_0_0_1"/>
<accession>A0NG19</accession>
<dbReference type="InterPro" id="IPR016181">
    <property type="entry name" value="Acyl_CoA_acyltransferase"/>
</dbReference>
<dbReference type="KEGG" id="aga:4578372"/>
<dbReference type="InterPro" id="IPR053225">
    <property type="entry name" value="Acyl-CoA_N-acyltransferase"/>
</dbReference>
<dbReference type="VEuPathDB" id="VectorBase:AGAMI1_009942"/>
<gene>
    <name evidence="2" type="ORF">AgaP_AGAP010118</name>
</gene>
<reference evidence="2" key="5">
    <citation type="submission" date="2011-05" db="EMBL/GenBank/DDBJ databases">
        <authorList>
            <consortium name="VectorBase"/>
        </authorList>
    </citation>
    <scope>NUCLEOTIDE SEQUENCE</scope>
    <source>
        <strain evidence="2">PEST</strain>
    </source>
</reference>
<dbReference type="PhylomeDB" id="A0NG19"/>
<dbReference type="PaxDb" id="7165-AGAP010118-PA"/>
<dbReference type="Pfam" id="PF18713">
    <property type="entry name" value="DUF5645"/>
    <property type="match status" value="1"/>
</dbReference>
<dbReference type="InterPro" id="IPR013653">
    <property type="entry name" value="GCN5-like_dom"/>
</dbReference>
<dbReference type="STRING" id="7165.A0NG19"/>
<feature type="non-terminal residue" evidence="2">
    <location>
        <position position="1"/>
    </location>
</feature>
<dbReference type="GO" id="GO:0016747">
    <property type="term" value="F:acyltransferase activity, transferring groups other than amino-acyl groups"/>
    <property type="evidence" value="ECO:0007669"/>
    <property type="project" value="InterPro"/>
</dbReference>
<evidence type="ECO:0000313" key="2">
    <source>
        <dbReference type="EMBL" id="EAU76110.2"/>
    </source>
</evidence>
<comment type="caution">
    <text evidence="2">The sequence shown here is derived from an EMBL/GenBank/DDBJ whole genome shotgun (WGS) entry which is preliminary data.</text>
</comment>
<dbReference type="eggNOG" id="ENOG502SFZ1">
    <property type="taxonomic scope" value="Eukaryota"/>
</dbReference>
<dbReference type="Pfam" id="PF08445">
    <property type="entry name" value="FR47"/>
    <property type="match status" value="1"/>
</dbReference>
<protein>
    <submittedName>
        <fullName evidence="2">AGAP010118-PA</fullName>
    </submittedName>
</protein>
<dbReference type="InterPro" id="IPR041506">
    <property type="entry name" value="DUF5645"/>
</dbReference>
<dbReference type="SUPFAM" id="SSF55729">
    <property type="entry name" value="Acyl-CoA N-acyltransferases (Nat)"/>
    <property type="match status" value="1"/>
</dbReference>
<dbReference type="Gene3D" id="3.40.630.30">
    <property type="match status" value="2"/>
</dbReference>
<dbReference type="AlphaFoldDB" id="A0NG19"/>
<proteinExistence type="predicted"/>
<dbReference type="EMBL" id="AAAB01008980">
    <property type="protein sequence ID" value="EAU76110.2"/>
    <property type="molecule type" value="Genomic_DNA"/>
</dbReference>
<dbReference type="InterPro" id="IPR000182">
    <property type="entry name" value="GNAT_dom"/>
</dbReference>
<dbReference type="InParanoid" id="A0NG19"/>
<reference evidence="2" key="1">
    <citation type="journal article" date="2002" name="Science">
        <title>The genome sequence of the malaria mosquito Anopheles gambiae.</title>
        <authorList>
            <person name="Holt R.A."/>
            <person name="Subramanian G.M."/>
            <person name="Halpern A."/>
            <person name="Sutton G.G."/>
            <person name="Charlab R."/>
            <person name="Nusskern D.R."/>
            <person name="Wincker P."/>
            <person name="Clark A.G."/>
            <person name="Ribeiro J.M."/>
            <person name="Wides R."/>
            <person name="Salzberg S.L."/>
            <person name="Loftus B."/>
            <person name="Yandell M."/>
            <person name="Majoros W.H."/>
            <person name="Rusch D.B."/>
            <person name="Lai Z."/>
            <person name="Kraft C.L."/>
            <person name="Abril J.F."/>
            <person name="Anthouard V."/>
            <person name="Arensburger P."/>
            <person name="Atkinson P.W."/>
            <person name="Baden H."/>
            <person name="de Berardinis V."/>
            <person name="Baldwin D."/>
            <person name="Benes V."/>
            <person name="Biedler J."/>
            <person name="Blass C."/>
            <person name="Bolanos R."/>
            <person name="Boscus D."/>
            <person name="Barnstead M."/>
            <person name="Cai S."/>
            <person name="Center A."/>
            <person name="Chaturverdi K."/>
            <person name="Christophides G.K."/>
            <person name="Chrystal M.A."/>
            <person name="Clamp M."/>
            <person name="Cravchik A."/>
            <person name="Curwen V."/>
            <person name="Dana A."/>
            <person name="Delcher A."/>
            <person name="Dew I."/>
            <person name="Evans C.A."/>
            <person name="Flanigan M."/>
            <person name="Grundschober-Freimoser A."/>
            <person name="Friedli L."/>
            <person name="Gu Z."/>
            <person name="Guan P."/>
            <person name="Guigo R."/>
            <person name="Hillenmeyer M.E."/>
            <person name="Hladun S.L."/>
            <person name="Hogan J.R."/>
            <person name="Hong Y.S."/>
            <person name="Hoover J."/>
            <person name="Jaillon O."/>
            <person name="Ke Z."/>
            <person name="Kodira C."/>
            <person name="Kokoza E."/>
            <person name="Koutsos A."/>
            <person name="Letunic I."/>
            <person name="Levitsky A."/>
            <person name="Liang Y."/>
            <person name="Lin J.J."/>
            <person name="Lobo N.F."/>
            <person name="Lopez J.R."/>
            <person name="Malek J.A."/>
            <person name="McIntosh T.C."/>
            <person name="Meister S."/>
            <person name="Miller J."/>
            <person name="Mobarry C."/>
            <person name="Mongin E."/>
            <person name="Murphy S.D."/>
            <person name="O'Brochta D.A."/>
            <person name="Pfannkoch C."/>
            <person name="Qi R."/>
            <person name="Regier M.A."/>
            <person name="Remington K."/>
            <person name="Shao H."/>
            <person name="Sharakhova M.V."/>
            <person name="Sitter C.D."/>
            <person name="Shetty J."/>
            <person name="Smith T.J."/>
            <person name="Strong R."/>
            <person name="Sun J."/>
            <person name="Thomasova D."/>
            <person name="Ton L.Q."/>
            <person name="Topalis P."/>
            <person name="Tu Z."/>
            <person name="Unger M.F."/>
            <person name="Walenz B."/>
            <person name="Wang A."/>
            <person name="Wang J."/>
            <person name="Wang M."/>
            <person name="Wang X."/>
            <person name="Woodford K.J."/>
            <person name="Wortman J.R."/>
            <person name="Wu M."/>
            <person name="Yao A."/>
            <person name="Zdobnov E.M."/>
            <person name="Zhang H."/>
            <person name="Zhao Q."/>
            <person name="Zhao S."/>
            <person name="Zhu S.C."/>
            <person name="Zhimulev I."/>
            <person name="Coluzzi M."/>
            <person name="della Torre A."/>
            <person name="Roth C.W."/>
            <person name="Louis C."/>
            <person name="Kalush F."/>
            <person name="Mural R.J."/>
            <person name="Myers E.W."/>
            <person name="Adams M.D."/>
            <person name="Smith H.O."/>
            <person name="Broder S."/>
            <person name="Gardner M.J."/>
            <person name="Fraser C.M."/>
            <person name="Birney E."/>
            <person name="Bork P."/>
            <person name="Brey P.T."/>
            <person name="Venter J.C."/>
            <person name="Weissenbach J."/>
            <person name="Kafatos F.C."/>
            <person name="Collins F.H."/>
            <person name="Hoffman S.L."/>
        </authorList>
    </citation>
    <scope>NUCLEOTIDE SEQUENCE [LARGE SCALE GENOMIC DNA]</scope>
    <source>
        <strain evidence="2">PEST</strain>
    </source>
</reference>